<keyword evidence="9 16" id="KW-0472">Membrane</keyword>
<evidence type="ECO:0000256" key="10">
    <source>
        <dbReference type="ARBA" id="ARBA00023173"/>
    </source>
</evidence>
<dbReference type="PANTHER" id="PTHR16087:SF0">
    <property type="entry name" value="PROTON-ACTIVATED CHLORIDE CHANNEL"/>
    <property type="match status" value="1"/>
</dbReference>
<evidence type="ECO:0000256" key="14">
    <source>
        <dbReference type="ARBA" id="ARBA00032817"/>
    </source>
</evidence>
<evidence type="ECO:0000256" key="3">
    <source>
        <dbReference type="ARBA" id="ARBA00013993"/>
    </source>
</evidence>
<keyword evidence="8" id="KW-0406">Ion transport</keyword>
<sequence>MIRQELSTSYQEAAVPAFLSNQLFLLTLTATCELPSSSSPGPTAWSSLVIFLACASTVPASLAECRQFHILSLLSEELDQVVENSDQADEREKEAVRVQGSGVLPVLDSESASSSIRFSKACLKNVFSVLLIFIYLLLMAVAVFLVYQTIMDFREKLKHPVMSVSYKEVDRYDAPGIALYPGQAQLLSCKHHYEVIPPLRSPGQPGDMNCTTQRINYTDPFSNQTLKSALIVRGPREVKKRELVFLQFRLNESSEDFSAIDYLLFSSFQEFLHSPDRVGFMQACESAYSSWKFSGGFRTWVKMSLVETKEEDGREAVEFRQETSVVNYIDQRPAAEKRAQLFFVVFEWKDPFIQKVQDIITANPWNTIALLCGAFLALFKAAEFAKLSVKWMIKIRKRYLKKRGQATNHIS</sequence>
<reference evidence="17 18" key="1">
    <citation type="journal article" date="2020" name="Nature">
        <title>Six reference-quality genomes reveal evolution of bat adaptations.</title>
        <authorList>
            <person name="Jebb D."/>
            <person name="Huang Z."/>
            <person name="Pippel M."/>
            <person name="Hughes G.M."/>
            <person name="Lavrichenko K."/>
            <person name="Devanna P."/>
            <person name="Winkler S."/>
            <person name="Jermiin L.S."/>
            <person name="Skirmuntt E.C."/>
            <person name="Katzourakis A."/>
            <person name="Burkitt-Gray L."/>
            <person name="Ray D.A."/>
            <person name="Sullivan K.A.M."/>
            <person name="Roscito J.G."/>
            <person name="Kirilenko B.M."/>
            <person name="Davalos L.M."/>
            <person name="Corthals A.P."/>
            <person name="Power M.L."/>
            <person name="Jones G."/>
            <person name="Ransome R.D."/>
            <person name="Dechmann D.K.N."/>
            <person name="Locatelli A.G."/>
            <person name="Puechmaille S.J."/>
            <person name="Fedrigo O."/>
            <person name="Jarvis E.D."/>
            <person name="Hiller M."/>
            <person name="Vernes S.C."/>
            <person name="Myers E.W."/>
            <person name="Teeling E.C."/>
        </authorList>
    </citation>
    <scope>NUCLEOTIDE SEQUENCE [LARGE SCALE GENOMIC DNA]</scope>
    <source>
        <strain evidence="17">MRhiFer1</strain>
        <tissue evidence="17">Lung</tissue>
    </source>
</reference>
<evidence type="ECO:0000256" key="8">
    <source>
        <dbReference type="ARBA" id="ARBA00023065"/>
    </source>
</evidence>
<comment type="caution">
    <text evidence="17">The sequence shown here is derived from an EMBL/GenBank/DDBJ whole genome shotgun (WGS) entry which is preliminary data.</text>
</comment>
<name>A0A7J7SZN7_RHIFE</name>
<evidence type="ECO:0000256" key="1">
    <source>
        <dbReference type="ARBA" id="ARBA00004651"/>
    </source>
</evidence>
<dbReference type="EMBL" id="JACAGC010000021">
    <property type="protein sequence ID" value="KAF6293922.1"/>
    <property type="molecule type" value="Genomic_DNA"/>
</dbReference>
<dbReference type="GO" id="GO:0005254">
    <property type="term" value="F:chloride channel activity"/>
    <property type="evidence" value="ECO:0007669"/>
    <property type="project" value="UniProtKB-KW"/>
</dbReference>
<keyword evidence="4" id="KW-0813">Transport</keyword>
<comment type="similarity">
    <text evidence="2">Belongs to the proton-activated chloride channel family.</text>
</comment>
<protein>
    <recommendedName>
        <fullName evidence="3">Proton-activated chloride channel</fullName>
    </recommendedName>
    <alternativeName>
        <fullName evidence="14">Transmembrane protein 206</fullName>
    </alternativeName>
</protein>
<keyword evidence="6 16" id="KW-0812">Transmembrane</keyword>
<organism evidence="17 18">
    <name type="scientific">Rhinolophus ferrumequinum</name>
    <name type="common">Greater horseshoe bat</name>
    <dbReference type="NCBI Taxonomy" id="59479"/>
    <lineage>
        <taxon>Eukaryota</taxon>
        <taxon>Metazoa</taxon>
        <taxon>Chordata</taxon>
        <taxon>Craniata</taxon>
        <taxon>Vertebrata</taxon>
        <taxon>Euteleostomi</taxon>
        <taxon>Mammalia</taxon>
        <taxon>Eutheria</taxon>
        <taxon>Laurasiatheria</taxon>
        <taxon>Chiroptera</taxon>
        <taxon>Yinpterochiroptera</taxon>
        <taxon>Rhinolophoidea</taxon>
        <taxon>Rhinolophidae</taxon>
        <taxon>Rhinolophinae</taxon>
        <taxon>Rhinolophus</taxon>
    </lineage>
</organism>
<dbReference type="Proteomes" id="UP000585614">
    <property type="component" value="Unassembled WGS sequence"/>
</dbReference>
<evidence type="ECO:0000256" key="7">
    <source>
        <dbReference type="ARBA" id="ARBA00022989"/>
    </source>
</evidence>
<accession>A0A7J7SZN7</accession>
<evidence type="ECO:0000256" key="5">
    <source>
        <dbReference type="ARBA" id="ARBA00022475"/>
    </source>
</evidence>
<evidence type="ECO:0000256" key="15">
    <source>
        <dbReference type="ARBA" id="ARBA00045384"/>
    </source>
</evidence>
<evidence type="ECO:0000256" key="16">
    <source>
        <dbReference type="SAM" id="Phobius"/>
    </source>
</evidence>
<keyword evidence="12" id="KW-0407">Ion channel</keyword>
<dbReference type="GO" id="GO:0034707">
    <property type="term" value="C:chloride channel complex"/>
    <property type="evidence" value="ECO:0007669"/>
    <property type="project" value="UniProtKB-KW"/>
</dbReference>
<evidence type="ECO:0000256" key="6">
    <source>
        <dbReference type="ARBA" id="ARBA00022692"/>
    </source>
</evidence>
<gene>
    <name evidence="17" type="ORF">mRhiFer1_017145</name>
</gene>
<comment type="catalytic activity">
    <reaction evidence="13">
        <text>chloride(in) = chloride(out)</text>
        <dbReference type="Rhea" id="RHEA:29823"/>
        <dbReference type="ChEBI" id="CHEBI:17996"/>
    </reaction>
</comment>
<dbReference type="InterPro" id="IPR029366">
    <property type="entry name" value="TMEM206"/>
</dbReference>
<keyword evidence="7 16" id="KW-1133">Transmembrane helix</keyword>
<evidence type="ECO:0000256" key="2">
    <source>
        <dbReference type="ARBA" id="ARBA00009151"/>
    </source>
</evidence>
<evidence type="ECO:0000313" key="18">
    <source>
        <dbReference type="Proteomes" id="UP000585614"/>
    </source>
</evidence>
<dbReference type="Pfam" id="PF15122">
    <property type="entry name" value="TMEM206"/>
    <property type="match status" value="1"/>
</dbReference>
<proteinExistence type="inferred from homology"/>
<evidence type="ECO:0000256" key="11">
    <source>
        <dbReference type="ARBA" id="ARBA00023214"/>
    </source>
</evidence>
<feature type="transmembrane region" description="Helical" evidence="16">
    <location>
        <begin position="126"/>
        <end position="147"/>
    </location>
</feature>
<evidence type="ECO:0000256" key="12">
    <source>
        <dbReference type="ARBA" id="ARBA00023303"/>
    </source>
</evidence>
<comment type="subcellular location">
    <subcellularLocation>
        <location evidence="1">Cell membrane</location>
        <topology evidence="1">Multi-pass membrane protein</topology>
    </subcellularLocation>
</comment>
<evidence type="ECO:0000256" key="4">
    <source>
        <dbReference type="ARBA" id="ARBA00022448"/>
    </source>
</evidence>
<keyword evidence="10" id="KW-0869">Chloride channel</keyword>
<dbReference type="AlphaFoldDB" id="A0A7J7SZN7"/>
<dbReference type="GO" id="GO:0009986">
    <property type="term" value="C:cell surface"/>
    <property type="evidence" value="ECO:0007669"/>
    <property type="project" value="TreeGrafter"/>
</dbReference>
<evidence type="ECO:0000256" key="13">
    <source>
        <dbReference type="ARBA" id="ARBA00024167"/>
    </source>
</evidence>
<evidence type="ECO:0000313" key="17">
    <source>
        <dbReference type="EMBL" id="KAF6293922.1"/>
    </source>
</evidence>
<evidence type="ECO:0000256" key="9">
    <source>
        <dbReference type="ARBA" id="ARBA00023136"/>
    </source>
</evidence>
<keyword evidence="5" id="KW-1003">Cell membrane</keyword>
<dbReference type="GO" id="GO:0005886">
    <property type="term" value="C:plasma membrane"/>
    <property type="evidence" value="ECO:0007669"/>
    <property type="project" value="UniProtKB-SubCell"/>
</dbReference>
<comment type="function">
    <text evidence="15">Chloride channel gated by pH that facilitates the entry of chloride ions into cells upon exposure to extracellular acidic pH. Involved in acidosis-induced cell death by mediating chloride influx and subsequent cell swelling.</text>
</comment>
<keyword evidence="11" id="KW-0868">Chloride</keyword>
<dbReference type="PANTHER" id="PTHR16087">
    <property type="entry name" value="TRANSMEMBRANE PROTEIN 206"/>
    <property type="match status" value="1"/>
</dbReference>